<evidence type="ECO:0000256" key="1">
    <source>
        <dbReference type="SAM" id="Coils"/>
    </source>
</evidence>
<comment type="caution">
    <text evidence="2">The sequence shown here is derived from an EMBL/GenBank/DDBJ whole genome shotgun (WGS) entry which is preliminary data.</text>
</comment>
<organism evidence="2 3">
    <name type="scientific">Circinella minor</name>
    <dbReference type="NCBI Taxonomy" id="1195481"/>
    <lineage>
        <taxon>Eukaryota</taxon>
        <taxon>Fungi</taxon>
        <taxon>Fungi incertae sedis</taxon>
        <taxon>Mucoromycota</taxon>
        <taxon>Mucoromycotina</taxon>
        <taxon>Mucoromycetes</taxon>
        <taxon>Mucorales</taxon>
        <taxon>Lichtheimiaceae</taxon>
        <taxon>Circinella</taxon>
    </lineage>
</organism>
<protein>
    <submittedName>
        <fullName evidence="2">Uncharacterized protein</fullName>
    </submittedName>
</protein>
<gene>
    <name evidence="2" type="ORF">INT45_001345</name>
</gene>
<proteinExistence type="predicted"/>
<keyword evidence="3" id="KW-1185">Reference proteome</keyword>
<reference evidence="2 3" key="1">
    <citation type="submission" date="2020-12" db="EMBL/GenBank/DDBJ databases">
        <title>Metabolic potential, ecology and presence of endohyphal bacteria is reflected in genomic diversity of Mucoromycotina.</title>
        <authorList>
            <person name="Muszewska A."/>
            <person name="Okrasinska A."/>
            <person name="Steczkiewicz K."/>
            <person name="Drgas O."/>
            <person name="Orlowska M."/>
            <person name="Perlinska-Lenart U."/>
            <person name="Aleksandrzak-Piekarczyk T."/>
            <person name="Szatraj K."/>
            <person name="Zielenkiewicz U."/>
            <person name="Pilsyk S."/>
            <person name="Malc E."/>
            <person name="Mieczkowski P."/>
            <person name="Kruszewska J.S."/>
            <person name="Biernat P."/>
            <person name="Pawlowska J."/>
        </authorList>
    </citation>
    <scope>NUCLEOTIDE SEQUENCE [LARGE SCALE GENOMIC DNA]</scope>
    <source>
        <strain evidence="2 3">CBS 142.35</strain>
    </source>
</reference>
<name>A0A8H7RTR6_9FUNG</name>
<sequence length="285" mass="32909">MNNINLIRENPETDTTFLVYQSNIVAVDFIAKEKQKHNEQILRIQKEEETLLNHRRKHIDLLEQISFDDLAKIIGKAVLRHKLVYRDIFYEIFHASPIFMTAERVERRQPRAYESTHYHITKQAFEALVNELANDEEYVGSQARGGVPIEIQVAAILWRFANSHFGFRLMCVSLNISDGSFSNFTDRFIEAMKRVGEREIIWPKNDIQLARNIAHQFKTKDGSDSRRLGKVIGAMDGKLVVIQKACGRGDQFVDRKNNPSFNLLAVCDSTTRFMYVKCGDSGKRL</sequence>
<accession>A0A8H7RTR6</accession>
<dbReference type="OrthoDB" id="2445244at2759"/>
<dbReference type="AlphaFoldDB" id="A0A8H7RTR6"/>
<keyword evidence="1" id="KW-0175">Coiled coil</keyword>
<evidence type="ECO:0000313" key="3">
    <source>
        <dbReference type="Proteomes" id="UP000646827"/>
    </source>
</evidence>
<feature type="coiled-coil region" evidence="1">
    <location>
        <begin position="27"/>
        <end position="64"/>
    </location>
</feature>
<dbReference type="Proteomes" id="UP000646827">
    <property type="component" value="Unassembled WGS sequence"/>
</dbReference>
<dbReference type="EMBL" id="JAEPRB010000461">
    <property type="protein sequence ID" value="KAG2216072.1"/>
    <property type="molecule type" value="Genomic_DNA"/>
</dbReference>
<evidence type="ECO:0000313" key="2">
    <source>
        <dbReference type="EMBL" id="KAG2216072.1"/>
    </source>
</evidence>